<dbReference type="EMBL" id="NUDP01000046">
    <property type="protein sequence ID" value="PEM68864.1"/>
    <property type="molecule type" value="Genomic_DNA"/>
</dbReference>
<comment type="caution">
    <text evidence="1">The sequence shown here is derived from an EMBL/GenBank/DDBJ whole genome shotgun (WGS) entry which is preliminary data.</text>
</comment>
<organism evidence="1 2">
    <name type="scientific">Bacillus pseudomycoides</name>
    <dbReference type="NCBI Taxonomy" id="64104"/>
    <lineage>
        <taxon>Bacteria</taxon>
        <taxon>Bacillati</taxon>
        <taxon>Bacillota</taxon>
        <taxon>Bacilli</taxon>
        <taxon>Bacillales</taxon>
        <taxon>Bacillaceae</taxon>
        <taxon>Bacillus</taxon>
        <taxon>Bacillus cereus group</taxon>
    </lineage>
</organism>
<protein>
    <submittedName>
        <fullName evidence="1">Uncharacterized protein</fullName>
    </submittedName>
</protein>
<name>A0A2B5RQ53_9BACI</name>
<accession>A0A2B5RQ53</accession>
<evidence type="ECO:0000313" key="2">
    <source>
        <dbReference type="Proteomes" id="UP000219775"/>
    </source>
</evidence>
<dbReference type="Proteomes" id="UP000219775">
    <property type="component" value="Unassembled WGS sequence"/>
</dbReference>
<sequence length="68" mass="7944">MIRRRKGDLHSFSLSVLTWHEAGKGSDRFYAWPDALSHLKRRGLFGFIFLYLNRILAIHSLNPAFTIQ</sequence>
<reference evidence="1 2" key="1">
    <citation type="submission" date="2017-09" db="EMBL/GenBank/DDBJ databases">
        <title>Large-scale bioinformatics analysis of Bacillus genomes uncovers conserved roles of natural products in bacterial physiology.</title>
        <authorList>
            <consortium name="Agbiome Team Llc"/>
            <person name="Bleich R.M."/>
            <person name="Grubbs K.J."/>
            <person name="Santa Maria K.C."/>
            <person name="Allen S.E."/>
            <person name="Farag S."/>
            <person name="Shank E.A."/>
            <person name="Bowers A."/>
        </authorList>
    </citation>
    <scope>NUCLEOTIDE SEQUENCE [LARGE SCALE GENOMIC DNA]</scope>
    <source>
        <strain evidence="1 2">AFS009893</strain>
    </source>
</reference>
<gene>
    <name evidence="1" type="ORF">CN613_13600</name>
</gene>
<evidence type="ECO:0000313" key="1">
    <source>
        <dbReference type="EMBL" id="PEM68864.1"/>
    </source>
</evidence>
<dbReference type="AlphaFoldDB" id="A0A2B5RQ53"/>
<proteinExistence type="predicted"/>